<dbReference type="PANTHER" id="PTHR30146">
    <property type="entry name" value="LACI-RELATED TRANSCRIPTIONAL REPRESSOR"/>
    <property type="match status" value="1"/>
</dbReference>
<organism evidence="5 6">
    <name type="scientific">Luedemannella flava</name>
    <dbReference type="NCBI Taxonomy" id="349316"/>
    <lineage>
        <taxon>Bacteria</taxon>
        <taxon>Bacillati</taxon>
        <taxon>Actinomycetota</taxon>
        <taxon>Actinomycetes</taxon>
        <taxon>Micromonosporales</taxon>
        <taxon>Micromonosporaceae</taxon>
        <taxon>Luedemannella</taxon>
    </lineage>
</organism>
<feature type="domain" description="HTH lacI-type" evidence="4">
    <location>
        <begin position="10"/>
        <end position="64"/>
    </location>
</feature>
<dbReference type="InterPro" id="IPR046335">
    <property type="entry name" value="LacI/GalR-like_sensor"/>
</dbReference>
<evidence type="ECO:0000256" key="1">
    <source>
        <dbReference type="ARBA" id="ARBA00023015"/>
    </source>
</evidence>
<dbReference type="Gene3D" id="1.10.260.40">
    <property type="entry name" value="lambda repressor-like DNA-binding domains"/>
    <property type="match status" value="1"/>
</dbReference>
<evidence type="ECO:0000256" key="3">
    <source>
        <dbReference type="ARBA" id="ARBA00023163"/>
    </source>
</evidence>
<keyword evidence="1" id="KW-0805">Transcription regulation</keyword>
<dbReference type="Proteomes" id="UP001500218">
    <property type="component" value="Unassembled WGS sequence"/>
</dbReference>
<keyword evidence="6" id="KW-1185">Reference proteome</keyword>
<dbReference type="SMART" id="SM00354">
    <property type="entry name" value="HTH_LACI"/>
    <property type="match status" value="1"/>
</dbReference>
<dbReference type="Pfam" id="PF13377">
    <property type="entry name" value="Peripla_BP_3"/>
    <property type="match status" value="1"/>
</dbReference>
<dbReference type="InterPro" id="IPR028082">
    <property type="entry name" value="Peripla_BP_I"/>
</dbReference>
<dbReference type="InterPro" id="IPR000843">
    <property type="entry name" value="HTH_LacI"/>
</dbReference>
<sequence length="344" mass="36766">MEGEEQMRRATIADIARAAGVSKGAVSYALNGRPGVSDSTRQRILKIAAEFGWHPSSAARALSDGRAGVLGLIVDRPARTLGIESFFMQLISGIEATLSAASVGLLLQVTEDRAGEMDAYRRWWGQRQVDGVILVDLQRDDPRVGLLEELRMPAVVVGGPHGLGSLPGVWSDEATATRSVVEYLSALGHRQIARVAGLPQLWHTEIRTQVLRDAVAQLNIADVTTINTDYSGEQGAQATRTLLARRPAPTAIIYDNDVMAVAGVAVAHEMGVRVPTQLSIVAWDDSALCQLVHPQLSAVSRDIAAYGGHAAQRLLDIIAGNPAGNYEDTTPRLVPRGSTAPPPR</sequence>
<dbReference type="Pfam" id="PF00356">
    <property type="entry name" value="LacI"/>
    <property type="match status" value="1"/>
</dbReference>
<dbReference type="SUPFAM" id="SSF53822">
    <property type="entry name" value="Periplasmic binding protein-like I"/>
    <property type="match status" value="1"/>
</dbReference>
<gene>
    <name evidence="5" type="ORF">GCM10009682_40350</name>
</gene>
<name>A0ABN2M9A9_9ACTN</name>
<protein>
    <submittedName>
        <fullName evidence="5">LacI family DNA-binding transcriptional regulator</fullName>
    </submittedName>
</protein>
<evidence type="ECO:0000313" key="6">
    <source>
        <dbReference type="Proteomes" id="UP001500218"/>
    </source>
</evidence>
<keyword evidence="3" id="KW-0804">Transcription</keyword>
<dbReference type="GO" id="GO:0003677">
    <property type="term" value="F:DNA binding"/>
    <property type="evidence" value="ECO:0007669"/>
    <property type="project" value="UniProtKB-KW"/>
</dbReference>
<dbReference type="SUPFAM" id="SSF47413">
    <property type="entry name" value="lambda repressor-like DNA-binding domains"/>
    <property type="match status" value="1"/>
</dbReference>
<evidence type="ECO:0000313" key="5">
    <source>
        <dbReference type="EMBL" id="GAA1815207.1"/>
    </source>
</evidence>
<comment type="caution">
    <text evidence="5">The sequence shown here is derived from an EMBL/GenBank/DDBJ whole genome shotgun (WGS) entry which is preliminary data.</text>
</comment>
<dbReference type="PANTHER" id="PTHR30146:SF155">
    <property type="entry name" value="ALANINE RACEMASE"/>
    <property type="match status" value="1"/>
</dbReference>
<dbReference type="Gene3D" id="3.40.50.2300">
    <property type="match status" value="2"/>
</dbReference>
<dbReference type="PROSITE" id="PS50932">
    <property type="entry name" value="HTH_LACI_2"/>
    <property type="match status" value="1"/>
</dbReference>
<evidence type="ECO:0000259" key="4">
    <source>
        <dbReference type="PROSITE" id="PS50932"/>
    </source>
</evidence>
<proteinExistence type="predicted"/>
<dbReference type="CDD" id="cd06267">
    <property type="entry name" value="PBP1_LacI_sugar_binding-like"/>
    <property type="match status" value="1"/>
</dbReference>
<accession>A0ABN2M9A9</accession>
<evidence type="ECO:0000256" key="2">
    <source>
        <dbReference type="ARBA" id="ARBA00023125"/>
    </source>
</evidence>
<dbReference type="PROSITE" id="PS00356">
    <property type="entry name" value="HTH_LACI_1"/>
    <property type="match status" value="1"/>
</dbReference>
<dbReference type="InterPro" id="IPR010982">
    <property type="entry name" value="Lambda_DNA-bd_dom_sf"/>
</dbReference>
<keyword evidence="2 5" id="KW-0238">DNA-binding</keyword>
<dbReference type="CDD" id="cd01392">
    <property type="entry name" value="HTH_LacI"/>
    <property type="match status" value="1"/>
</dbReference>
<reference evidence="6" key="1">
    <citation type="journal article" date="2019" name="Int. J. Syst. Evol. Microbiol.">
        <title>The Global Catalogue of Microorganisms (GCM) 10K type strain sequencing project: providing services to taxonomists for standard genome sequencing and annotation.</title>
        <authorList>
            <consortium name="The Broad Institute Genomics Platform"/>
            <consortium name="The Broad Institute Genome Sequencing Center for Infectious Disease"/>
            <person name="Wu L."/>
            <person name="Ma J."/>
        </authorList>
    </citation>
    <scope>NUCLEOTIDE SEQUENCE [LARGE SCALE GENOMIC DNA]</scope>
    <source>
        <strain evidence="6">JCM 13250</strain>
    </source>
</reference>
<dbReference type="EMBL" id="BAAALT010000130">
    <property type="protein sequence ID" value="GAA1815207.1"/>
    <property type="molecule type" value="Genomic_DNA"/>
</dbReference>